<evidence type="ECO:0000313" key="11">
    <source>
        <dbReference type="Proteomes" id="UP001202244"/>
    </source>
</evidence>
<dbReference type="EMBL" id="CP093846">
    <property type="protein sequence ID" value="UNS99148.1"/>
    <property type="molecule type" value="Genomic_DNA"/>
</dbReference>
<dbReference type="RefSeq" id="WP_242754654.1">
    <property type="nucleotide sequence ID" value="NZ_CP093846.1"/>
</dbReference>
<keyword evidence="11" id="KW-1185">Reference proteome</keyword>
<dbReference type="InterPro" id="IPR013563">
    <property type="entry name" value="Oligopep_ABC_C"/>
</dbReference>
<dbReference type="PROSITE" id="PS50893">
    <property type="entry name" value="ABC_TRANSPORTER_2"/>
    <property type="match status" value="1"/>
</dbReference>
<proteinExistence type="inferred from homology"/>
<accession>A0ABY3XXA3</accession>
<feature type="domain" description="ABC transporter" evidence="9">
    <location>
        <begin position="98"/>
        <end position="353"/>
    </location>
</feature>
<reference evidence="10 11" key="1">
    <citation type="journal article" date="2023" name="Microbiol. Spectr.">
        <title>Synergy between Genome Mining, Metabolomics, and Bioinformatics Uncovers Antibacterial Chlorinated Carbazole Alkaloids and Their Biosynthetic Gene Cluster from Streptomyces tubbatahanensis sp. nov., a Novel Actinomycete Isolated from Sulu Sea, Philippines.</title>
        <authorList>
            <person name="Tenebro C.P."/>
            <person name="Trono D.J.V.L."/>
            <person name="Balida L.A.P."/>
            <person name="Bayog L.K.A."/>
            <person name="Bruna J.R."/>
            <person name="Sabido E.M."/>
            <person name="Caspe D.P.C."/>
            <person name="de Los Santos E.L.C."/>
            <person name="Saludes J.P."/>
            <person name="Dalisay D.S."/>
        </authorList>
    </citation>
    <scope>NUCLEOTIDE SEQUENCE [LARGE SCALE GENOMIC DNA]</scope>
    <source>
        <strain evidence="10 11">DSD3025</strain>
    </source>
</reference>
<keyword evidence="5" id="KW-0547">Nucleotide-binding</keyword>
<dbReference type="Proteomes" id="UP001202244">
    <property type="component" value="Chromosome"/>
</dbReference>
<protein>
    <submittedName>
        <fullName evidence="10">ABC transporter ATP-binding protein</fullName>
    </submittedName>
</protein>
<comment type="subcellular location">
    <subcellularLocation>
        <location evidence="1">Cell membrane</location>
        <topology evidence="1">Peripheral membrane protein</topology>
    </subcellularLocation>
</comment>
<evidence type="ECO:0000256" key="4">
    <source>
        <dbReference type="ARBA" id="ARBA00022475"/>
    </source>
</evidence>
<evidence type="ECO:0000259" key="9">
    <source>
        <dbReference type="PROSITE" id="PS50893"/>
    </source>
</evidence>
<dbReference type="InterPro" id="IPR003439">
    <property type="entry name" value="ABC_transporter-like_ATP-bd"/>
</dbReference>
<dbReference type="InterPro" id="IPR003593">
    <property type="entry name" value="AAA+_ATPase"/>
</dbReference>
<dbReference type="Gene3D" id="3.40.50.300">
    <property type="entry name" value="P-loop containing nucleotide triphosphate hydrolases"/>
    <property type="match status" value="1"/>
</dbReference>
<feature type="region of interest" description="Disordered" evidence="8">
    <location>
        <begin position="1"/>
        <end position="63"/>
    </location>
</feature>
<dbReference type="NCBIfam" id="TIGR01727">
    <property type="entry name" value="oligo_HPY"/>
    <property type="match status" value="1"/>
</dbReference>
<keyword evidence="3" id="KW-0813">Transport</keyword>
<dbReference type="PROSITE" id="PS00211">
    <property type="entry name" value="ABC_TRANSPORTER_1"/>
    <property type="match status" value="1"/>
</dbReference>
<gene>
    <name evidence="10" type="ORF">MMF93_23790</name>
</gene>
<feature type="compositionally biased region" description="Basic and acidic residues" evidence="8">
    <location>
        <begin position="34"/>
        <end position="47"/>
    </location>
</feature>
<dbReference type="InterPro" id="IPR017871">
    <property type="entry name" value="ABC_transporter-like_CS"/>
</dbReference>
<dbReference type="PANTHER" id="PTHR43297:SF2">
    <property type="entry name" value="DIPEPTIDE TRANSPORT ATP-BINDING PROTEIN DPPD"/>
    <property type="match status" value="1"/>
</dbReference>
<evidence type="ECO:0000256" key="3">
    <source>
        <dbReference type="ARBA" id="ARBA00022448"/>
    </source>
</evidence>
<comment type="similarity">
    <text evidence="2">Belongs to the ABC transporter superfamily.</text>
</comment>
<organism evidence="10 11">
    <name type="scientific">Streptomyces tubbatahanensis</name>
    <dbReference type="NCBI Taxonomy" id="2923272"/>
    <lineage>
        <taxon>Bacteria</taxon>
        <taxon>Bacillati</taxon>
        <taxon>Actinomycetota</taxon>
        <taxon>Actinomycetes</taxon>
        <taxon>Kitasatosporales</taxon>
        <taxon>Streptomycetaceae</taxon>
        <taxon>Streptomyces</taxon>
    </lineage>
</organism>
<evidence type="ECO:0000256" key="6">
    <source>
        <dbReference type="ARBA" id="ARBA00022840"/>
    </source>
</evidence>
<keyword evidence="6 10" id="KW-0067">ATP-binding</keyword>
<keyword evidence="7" id="KW-0472">Membrane</keyword>
<dbReference type="InterPro" id="IPR050388">
    <property type="entry name" value="ABC_Ni/Peptide_Import"/>
</dbReference>
<evidence type="ECO:0000256" key="5">
    <source>
        <dbReference type="ARBA" id="ARBA00022741"/>
    </source>
</evidence>
<dbReference type="PANTHER" id="PTHR43297">
    <property type="entry name" value="OLIGOPEPTIDE TRANSPORT ATP-BINDING PROTEIN APPD"/>
    <property type="match status" value="1"/>
</dbReference>
<evidence type="ECO:0000313" key="10">
    <source>
        <dbReference type="EMBL" id="UNS99148.1"/>
    </source>
</evidence>
<dbReference type="GO" id="GO:0005524">
    <property type="term" value="F:ATP binding"/>
    <property type="evidence" value="ECO:0007669"/>
    <property type="project" value="UniProtKB-KW"/>
</dbReference>
<evidence type="ECO:0000256" key="2">
    <source>
        <dbReference type="ARBA" id="ARBA00005417"/>
    </source>
</evidence>
<dbReference type="Pfam" id="PF00005">
    <property type="entry name" value="ABC_tran"/>
    <property type="match status" value="1"/>
</dbReference>
<name>A0ABY3XXA3_9ACTN</name>
<feature type="compositionally biased region" description="Low complexity" evidence="8">
    <location>
        <begin position="17"/>
        <end position="29"/>
    </location>
</feature>
<dbReference type="CDD" id="cd03257">
    <property type="entry name" value="ABC_NikE_OppD_transporters"/>
    <property type="match status" value="1"/>
</dbReference>
<dbReference type="SUPFAM" id="SSF52540">
    <property type="entry name" value="P-loop containing nucleoside triphosphate hydrolases"/>
    <property type="match status" value="1"/>
</dbReference>
<evidence type="ECO:0000256" key="7">
    <source>
        <dbReference type="ARBA" id="ARBA00023136"/>
    </source>
</evidence>
<dbReference type="Pfam" id="PF08352">
    <property type="entry name" value="oligo_HPY"/>
    <property type="match status" value="1"/>
</dbReference>
<sequence length="438" mass="47263">MTDHEHKSRKSRKTPEAAEAAAAPASATPPASPEDAKAEALRTEVTKADTPPTKPVDGAAAGAASDAGVSGAALSDLTSSGTAPGEPVLSKEPPTAFLEVRDLRVHFPTQDGLVKSVDGLSFTLEKGKTLGIVGESGSGKSVTSLGIMGLHTVGQYGRQRPHLSGEIWLNGQELLSADPDSVRKLRGREISMIFQDPLSALHPFFTVGHQIVEAYRVHHSVDKKTARKRAVELLDRVGIPEPGKRVDSYPHEFSGGMRQRAMIAMALVNNPELLIADEPTTALDVTVQAQILDLIRDLQKEFGSAVIIITHDLGVVAELSDDILVMYGGRCVEYGAAEQVFYEPQHPYTWGLLGSMPRIDRDRAERLIPVKGSPPSLINVPDGCAFNPRCPYADVPKGGITRTTRPELSEVRPGHLSACHMAQEDRERIWNEEIAPKL</sequence>
<evidence type="ECO:0000256" key="8">
    <source>
        <dbReference type="SAM" id="MobiDB-lite"/>
    </source>
</evidence>
<evidence type="ECO:0000256" key="1">
    <source>
        <dbReference type="ARBA" id="ARBA00004202"/>
    </source>
</evidence>
<keyword evidence="4" id="KW-1003">Cell membrane</keyword>
<dbReference type="InterPro" id="IPR027417">
    <property type="entry name" value="P-loop_NTPase"/>
</dbReference>
<dbReference type="SMART" id="SM00382">
    <property type="entry name" value="AAA"/>
    <property type="match status" value="1"/>
</dbReference>